<dbReference type="GO" id="GO:0005506">
    <property type="term" value="F:iron ion binding"/>
    <property type="evidence" value="ECO:0007669"/>
    <property type="project" value="InterPro"/>
</dbReference>
<name>A0A9P6RLY0_9FUNG</name>
<keyword evidence="6" id="KW-0503">Monooxygenase</keyword>
<evidence type="ECO:0000256" key="1">
    <source>
        <dbReference type="ARBA" id="ARBA00010617"/>
    </source>
</evidence>
<keyword evidence="4 5" id="KW-0408">Iron</keyword>
<dbReference type="Gene3D" id="1.10.630.10">
    <property type="entry name" value="Cytochrome P450"/>
    <property type="match status" value="1"/>
</dbReference>
<comment type="similarity">
    <text evidence="1 6">Belongs to the cytochrome P450 family.</text>
</comment>
<dbReference type="PROSITE" id="PS00086">
    <property type="entry name" value="CYTOCHROME_P450"/>
    <property type="match status" value="1"/>
</dbReference>
<dbReference type="InterPro" id="IPR036396">
    <property type="entry name" value="Cyt_P450_sf"/>
</dbReference>
<evidence type="ECO:0000313" key="8">
    <source>
        <dbReference type="Proteomes" id="UP000738325"/>
    </source>
</evidence>
<keyword evidence="3 6" id="KW-0560">Oxidoreductase</keyword>
<dbReference type="PRINTS" id="PR00385">
    <property type="entry name" value="P450"/>
</dbReference>
<sequence length="531" mass="60232">MPMSSTLLAGLPASLKRLLPLLFSPSNLTSKVLGAYFMYLLIKYRHTAIGARPRPELNGPRGLPFIGNFISTVLVPRETLLQRQTRNHELYGDVYTVSVPGIGRIVTVMDPEKIDHVLRVNFWAYEKGARFKESLRPLVGDGIFSADGEHWKWQRKLASHIFSVKAFRQYTSDVFCHEGQLVIDYLEKVADTGKPIDLQRLFHCYTLDSFGEIAFGQSFGCLKDPDQEVEFAAAFDRLNVNIAGRFMSPIWRLKDWWTGNAEKVREDTETVRRLAHDLIRDRRKKQAENEKDHDESKPKQKDLLQLFMDISDGGESLSDDMLVDSVLNFIIAGRDTTAQALSWMFYLLHRTEADAGIFKSLVKETDEVLQGGLPTYESTKQQKYAESCFYESLRLYPSVPKNVKTCVEDDVLPGGLKIYKGELVNWSLWAMGRATSLWGPDAKEYKPERWMTGEKPSSAKFVSFHHGPRTCLGQQFATIEAITIMSMMAQKFTFELVDPSIEPAYAPSLTLPVANGLPVRVKRRVDNVTAV</sequence>
<protein>
    <recommendedName>
        <fullName evidence="9">Cytochrome P450</fullName>
    </recommendedName>
</protein>
<dbReference type="OrthoDB" id="1470350at2759"/>
<comment type="caution">
    <text evidence="7">The sequence shown here is derived from an EMBL/GenBank/DDBJ whole genome shotgun (WGS) entry which is preliminary data.</text>
</comment>
<proteinExistence type="inferred from homology"/>
<dbReference type="GO" id="GO:0006629">
    <property type="term" value="P:lipid metabolic process"/>
    <property type="evidence" value="ECO:0007669"/>
    <property type="project" value="UniProtKB-ARBA"/>
</dbReference>
<dbReference type="AlphaFoldDB" id="A0A9P6RLY0"/>
<dbReference type="GO" id="GO:0020037">
    <property type="term" value="F:heme binding"/>
    <property type="evidence" value="ECO:0007669"/>
    <property type="project" value="InterPro"/>
</dbReference>
<dbReference type="Pfam" id="PF00067">
    <property type="entry name" value="p450"/>
    <property type="match status" value="1"/>
</dbReference>
<dbReference type="PANTHER" id="PTHR24296">
    <property type="entry name" value="CYTOCHROME P450"/>
    <property type="match status" value="1"/>
</dbReference>
<keyword evidence="2 5" id="KW-0479">Metal-binding</keyword>
<dbReference type="GO" id="GO:0004497">
    <property type="term" value="F:monooxygenase activity"/>
    <property type="evidence" value="ECO:0007669"/>
    <property type="project" value="UniProtKB-KW"/>
</dbReference>
<evidence type="ECO:0000256" key="6">
    <source>
        <dbReference type="RuleBase" id="RU000461"/>
    </source>
</evidence>
<keyword evidence="8" id="KW-1185">Reference proteome</keyword>
<accession>A0A9P6RLY0</accession>
<dbReference type="InterPro" id="IPR001128">
    <property type="entry name" value="Cyt_P450"/>
</dbReference>
<comment type="cofactor">
    <cofactor evidence="5">
        <name>heme</name>
        <dbReference type="ChEBI" id="CHEBI:30413"/>
    </cofactor>
</comment>
<evidence type="ECO:0000256" key="2">
    <source>
        <dbReference type="ARBA" id="ARBA00022723"/>
    </source>
</evidence>
<gene>
    <name evidence="7" type="ORF">BGZ99_003807</name>
</gene>
<dbReference type="InterPro" id="IPR002401">
    <property type="entry name" value="Cyt_P450_E_grp-I"/>
</dbReference>
<evidence type="ECO:0008006" key="9">
    <source>
        <dbReference type="Google" id="ProtNLM"/>
    </source>
</evidence>
<dbReference type="SUPFAM" id="SSF48264">
    <property type="entry name" value="Cytochrome P450"/>
    <property type="match status" value="1"/>
</dbReference>
<dbReference type="Proteomes" id="UP000738325">
    <property type="component" value="Unassembled WGS sequence"/>
</dbReference>
<evidence type="ECO:0000256" key="4">
    <source>
        <dbReference type="ARBA" id="ARBA00023004"/>
    </source>
</evidence>
<dbReference type="InterPro" id="IPR017972">
    <property type="entry name" value="Cyt_P450_CS"/>
</dbReference>
<evidence type="ECO:0000256" key="5">
    <source>
        <dbReference type="PIRSR" id="PIRSR602401-1"/>
    </source>
</evidence>
<evidence type="ECO:0000256" key="3">
    <source>
        <dbReference type="ARBA" id="ARBA00023002"/>
    </source>
</evidence>
<dbReference type="PRINTS" id="PR00463">
    <property type="entry name" value="EP450I"/>
</dbReference>
<keyword evidence="5 6" id="KW-0349">Heme</keyword>
<dbReference type="GO" id="GO:0016705">
    <property type="term" value="F:oxidoreductase activity, acting on paired donors, with incorporation or reduction of molecular oxygen"/>
    <property type="evidence" value="ECO:0007669"/>
    <property type="project" value="InterPro"/>
</dbReference>
<dbReference type="EMBL" id="JAAAIP010000238">
    <property type="protein sequence ID" value="KAG0321592.1"/>
    <property type="molecule type" value="Genomic_DNA"/>
</dbReference>
<evidence type="ECO:0000313" key="7">
    <source>
        <dbReference type="EMBL" id="KAG0321592.1"/>
    </source>
</evidence>
<reference evidence="7" key="1">
    <citation type="journal article" date="2020" name="Fungal Divers.">
        <title>Resolving the Mortierellaceae phylogeny through synthesis of multi-gene phylogenetics and phylogenomics.</title>
        <authorList>
            <person name="Vandepol N."/>
            <person name="Liber J."/>
            <person name="Desiro A."/>
            <person name="Na H."/>
            <person name="Kennedy M."/>
            <person name="Barry K."/>
            <person name="Grigoriev I.V."/>
            <person name="Miller A.N."/>
            <person name="O'Donnell K."/>
            <person name="Stajich J.E."/>
            <person name="Bonito G."/>
        </authorList>
    </citation>
    <scope>NUCLEOTIDE SEQUENCE</scope>
    <source>
        <strain evidence="7">REB-010B</strain>
    </source>
</reference>
<organism evidence="7 8">
    <name type="scientific">Dissophora globulifera</name>
    <dbReference type="NCBI Taxonomy" id="979702"/>
    <lineage>
        <taxon>Eukaryota</taxon>
        <taxon>Fungi</taxon>
        <taxon>Fungi incertae sedis</taxon>
        <taxon>Mucoromycota</taxon>
        <taxon>Mortierellomycotina</taxon>
        <taxon>Mortierellomycetes</taxon>
        <taxon>Mortierellales</taxon>
        <taxon>Mortierellaceae</taxon>
        <taxon>Dissophora</taxon>
    </lineage>
</organism>
<feature type="binding site" description="axial binding residue" evidence="5">
    <location>
        <position position="471"/>
    </location>
    <ligand>
        <name>heme</name>
        <dbReference type="ChEBI" id="CHEBI:30413"/>
    </ligand>
    <ligandPart>
        <name>Fe</name>
        <dbReference type="ChEBI" id="CHEBI:18248"/>
    </ligandPart>
</feature>